<dbReference type="KEGG" id="daf:Desaf_1490"/>
<dbReference type="InterPro" id="IPR009056">
    <property type="entry name" value="Cyt_c-like_dom"/>
</dbReference>
<dbReference type="STRING" id="690850.Desaf_1490"/>
<dbReference type="HOGENOM" id="CLU_167435_0_0_7"/>
<evidence type="ECO:0000256" key="3">
    <source>
        <dbReference type="ARBA" id="ARBA00023004"/>
    </source>
</evidence>
<keyword evidence="2 4" id="KW-0479">Metal-binding</keyword>
<dbReference type="eggNOG" id="COG2010">
    <property type="taxonomic scope" value="Bacteria"/>
</dbReference>
<keyword evidence="1 4" id="KW-0349">Heme</keyword>
<dbReference type="GO" id="GO:0009055">
    <property type="term" value="F:electron transfer activity"/>
    <property type="evidence" value="ECO:0007669"/>
    <property type="project" value="InterPro"/>
</dbReference>
<evidence type="ECO:0000313" key="7">
    <source>
        <dbReference type="EMBL" id="EGJ49827.1"/>
    </source>
</evidence>
<dbReference type="Proteomes" id="UP000007844">
    <property type="component" value="Chromosome"/>
</dbReference>
<dbReference type="Gene3D" id="1.10.760.10">
    <property type="entry name" value="Cytochrome c-like domain"/>
    <property type="match status" value="1"/>
</dbReference>
<evidence type="ECO:0000256" key="5">
    <source>
        <dbReference type="SAM" id="SignalP"/>
    </source>
</evidence>
<feature type="chain" id="PRO_5003308013" evidence="5">
    <location>
        <begin position="25"/>
        <end position="107"/>
    </location>
</feature>
<dbReference type="PROSITE" id="PS51007">
    <property type="entry name" value="CYTC"/>
    <property type="match status" value="1"/>
</dbReference>
<feature type="domain" description="Cytochrome c" evidence="6">
    <location>
        <begin position="27"/>
        <end position="97"/>
    </location>
</feature>
<reference evidence="7 8" key="1">
    <citation type="journal article" date="2011" name="J. Bacteriol.">
        <title>Genome sequence of the mercury-methylating and pleomorphic Desulfovibrio africanus Strain Walvis Bay.</title>
        <authorList>
            <person name="Brown S.D."/>
            <person name="Wall J.D."/>
            <person name="Kucken A.M."/>
            <person name="Gilmour C.C."/>
            <person name="Podar M."/>
            <person name="Brandt C.C."/>
            <person name="Teshima H."/>
            <person name="Detter J.C."/>
            <person name="Han C.S."/>
            <person name="Land M.L."/>
            <person name="Lucas S."/>
            <person name="Han J."/>
            <person name="Pennacchio L."/>
            <person name="Nolan M."/>
            <person name="Pitluck S."/>
            <person name="Woyke T."/>
            <person name="Goodwin L."/>
            <person name="Palumbo A.V."/>
            <person name="Elias D.A."/>
        </authorList>
    </citation>
    <scope>NUCLEOTIDE SEQUENCE [LARGE SCALE GENOMIC DNA]</scope>
    <source>
        <strain evidence="7 8">Walvis Bay</strain>
    </source>
</reference>
<dbReference type="InterPro" id="IPR036909">
    <property type="entry name" value="Cyt_c-like_dom_sf"/>
</dbReference>
<evidence type="ECO:0000256" key="4">
    <source>
        <dbReference type="PROSITE-ProRule" id="PRU00433"/>
    </source>
</evidence>
<feature type="signal peptide" evidence="5">
    <location>
        <begin position="1"/>
        <end position="24"/>
    </location>
</feature>
<dbReference type="EMBL" id="CP003221">
    <property type="protein sequence ID" value="EGJ49827.1"/>
    <property type="molecule type" value="Genomic_DNA"/>
</dbReference>
<accession>F3Z0C5</accession>
<dbReference type="GO" id="GO:0046872">
    <property type="term" value="F:metal ion binding"/>
    <property type="evidence" value="ECO:0007669"/>
    <property type="project" value="UniProtKB-KW"/>
</dbReference>
<dbReference type="Pfam" id="PF13442">
    <property type="entry name" value="Cytochrome_CBB3"/>
    <property type="match status" value="1"/>
</dbReference>
<dbReference type="SUPFAM" id="SSF46626">
    <property type="entry name" value="Cytochrome c"/>
    <property type="match status" value="1"/>
</dbReference>
<dbReference type="GO" id="GO:0020037">
    <property type="term" value="F:heme binding"/>
    <property type="evidence" value="ECO:0007669"/>
    <property type="project" value="InterPro"/>
</dbReference>
<gene>
    <name evidence="7" type="ORF">Desaf_1490</name>
</gene>
<protein>
    <submittedName>
        <fullName evidence="7">Cytochrome c family protein</fullName>
    </submittedName>
</protein>
<evidence type="ECO:0000256" key="2">
    <source>
        <dbReference type="ARBA" id="ARBA00022723"/>
    </source>
</evidence>
<sequence precursor="true">MNRRFVSIIAALVMIVTVSAVALAEGGNARKGKYLYRKNCRTCHGTTASDLSPMSKTQAEWTKVFAKPETISCNKEWKATVTGQDLTDINSYLYDYAKDSPTPAKCS</sequence>
<proteinExistence type="predicted"/>
<keyword evidence="3 4" id="KW-0408">Iron</keyword>
<organism evidence="7 8">
    <name type="scientific">Desulfocurvibacter africanus subsp. africanus str. Walvis Bay</name>
    <dbReference type="NCBI Taxonomy" id="690850"/>
    <lineage>
        <taxon>Bacteria</taxon>
        <taxon>Pseudomonadati</taxon>
        <taxon>Thermodesulfobacteriota</taxon>
        <taxon>Desulfovibrionia</taxon>
        <taxon>Desulfovibrionales</taxon>
        <taxon>Desulfovibrionaceae</taxon>
        <taxon>Desulfocurvibacter</taxon>
    </lineage>
</organism>
<name>F3Z0C5_DESAF</name>
<evidence type="ECO:0000313" key="8">
    <source>
        <dbReference type="Proteomes" id="UP000007844"/>
    </source>
</evidence>
<evidence type="ECO:0000259" key="6">
    <source>
        <dbReference type="PROSITE" id="PS51007"/>
    </source>
</evidence>
<keyword evidence="5" id="KW-0732">Signal</keyword>
<dbReference type="AlphaFoldDB" id="F3Z0C5"/>
<evidence type="ECO:0000256" key="1">
    <source>
        <dbReference type="ARBA" id="ARBA00022617"/>
    </source>
</evidence>
<keyword evidence="8" id="KW-1185">Reference proteome</keyword>
<dbReference type="RefSeq" id="WP_014259613.1">
    <property type="nucleotide sequence ID" value="NC_016629.1"/>
</dbReference>